<comment type="caution">
    <text evidence="1">The sequence shown here is derived from an EMBL/GenBank/DDBJ whole genome shotgun (WGS) entry which is preliminary data.</text>
</comment>
<sequence>MDEANLTMEEYIKLEAEKARRRGKTFIWETTAYDKVRYHEDIDYFKEFKTDFPDIVFDDAVPLTTRSHLNPPDAITFFILRIYMCRLAFLSTPSGFIRMVFARGNLECQGLTEEMKQSLIDRLRMVYTRAEG</sequence>
<reference evidence="1" key="1">
    <citation type="journal article" date="2019" name="Sci. Rep.">
        <title>Draft genome of Tanacetum cinerariifolium, the natural source of mosquito coil.</title>
        <authorList>
            <person name="Yamashiro T."/>
            <person name="Shiraishi A."/>
            <person name="Satake H."/>
            <person name="Nakayama K."/>
        </authorList>
    </citation>
    <scope>NUCLEOTIDE SEQUENCE</scope>
</reference>
<dbReference type="EMBL" id="BKCJ010512731">
    <property type="protein sequence ID" value="GFA91212.1"/>
    <property type="molecule type" value="Genomic_DNA"/>
</dbReference>
<name>A0A699KH89_TANCI</name>
<proteinExistence type="predicted"/>
<evidence type="ECO:0000313" key="1">
    <source>
        <dbReference type="EMBL" id="GFA91212.1"/>
    </source>
</evidence>
<protein>
    <submittedName>
        <fullName evidence="1">Uncharacterized protein</fullName>
    </submittedName>
</protein>
<dbReference type="AlphaFoldDB" id="A0A699KH89"/>
<gene>
    <name evidence="1" type="ORF">Tci_663184</name>
</gene>
<organism evidence="1">
    <name type="scientific">Tanacetum cinerariifolium</name>
    <name type="common">Dalmatian daisy</name>
    <name type="synonym">Chrysanthemum cinerariifolium</name>
    <dbReference type="NCBI Taxonomy" id="118510"/>
    <lineage>
        <taxon>Eukaryota</taxon>
        <taxon>Viridiplantae</taxon>
        <taxon>Streptophyta</taxon>
        <taxon>Embryophyta</taxon>
        <taxon>Tracheophyta</taxon>
        <taxon>Spermatophyta</taxon>
        <taxon>Magnoliopsida</taxon>
        <taxon>eudicotyledons</taxon>
        <taxon>Gunneridae</taxon>
        <taxon>Pentapetalae</taxon>
        <taxon>asterids</taxon>
        <taxon>campanulids</taxon>
        <taxon>Asterales</taxon>
        <taxon>Asteraceae</taxon>
        <taxon>Asteroideae</taxon>
        <taxon>Anthemideae</taxon>
        <taxon>Anthemidinae</taxon>
        <taxon>Tanacetum</taxon>
    </lineage>
</organism>
<accession>A0A699KH89</accession>